<reference evidence="2" key="1">
    <citation type="submission" date="2020-04" db="EMBL/GenBank/DDBJ databases">
        <authorList>
            <person name="Chiriac C."/>
            <person name="Salcher M."/>
            <person name="Ghai R."/>
            <person name="Kavagutti S V."/>
        </authorList>
    </citation>
    <scope>NUCLEOTIDE SEQUENCE</scope>
</reference>
<keyword evidence="1" id="KW-0472">Membrane</keyword>
<protein>
    <submittedName>
        <fullName evidence="2">Uncharacterized protein</fullName>
    </submittedName>
</protein>
<evidence type="ECO:0000256" key="1">
    <source>
        <dbReference type="SAM" id="Phobius"/>
    </source>
</evidence>
<name>A0A6J5NBT0_9CAUD</name>
<dbReference type="EMBL" id="LR796639">
    <property type="protein sequence ID" value="CAB4156333.1"/>
    <property type="molecule type" value="Genomic_DNA"/>
</dbReference>
<proteinExistence type="predicted"/>
<keyword evidence="1" id="KW-1133">Transmembrane helix</keyword>
<gene>
    <name evidence="2" type="ORF">UFOVP658_56</name>
</gene>
<feature type="transmembrane region" description="Helical" evidence="1">
    <location>
        <begin position="21"/>
        <end position="39"/>
    </location>
</feature>
<organism evidence="2">
    <name type="scientific">uncultured Caudovirales phage</name>
    <dbReference type="NCBI Taxonomy" id="2100421"/>
    <lineage>
        <taxon>Viruses</taxon>
        <taxon>Duplodnaviria</taxon>
        <taxon>Heunggongvirae</taxon>
        <taxon>Uroviricota</taxon>
        <taxon>Caudoviricetes</taxon>
        <taxon>Peduoviridae</taxon>
        <taxon>Maltschvirus</taxon>
        <taxon>Maltschvirus maltsch</taxon>
    </lineage>
</organism>
<sequence length="88" mass="9768">MKTTRSQKSPLYYTVRTLVRVTVWGLVASLGITCAAALVSSSKDNTPKCDVMLELNFTWYGNVNQCEKPEGVVLKDNGTWEWANPDLG</sequence>
<accession>A0A6J5NBT0</accession>
<keyword evidence="1" id="KW-0812">Transmembrane</keyword>
<evidence type="ECO:0000313" key="2">
    <source>
        <dbReference type="EMBL" id="CAB4156333.1"/>
    </source>
</evidence>